<sequence>MPSSHTASNSDMGSSHMANKCRTDNTSSSQQALIGSSVNSRLHFCRKVKCKVKYKVKYSHMVKTPISQVICKLAKTRTRRTQSHLICQVMQMKAVNFKTAGDSEFITCLLSHLQGSGFSLQKAAKIRNNIFYIETNGFRKFIAKGFSSEKKLLLQSRLINLLKNNGFDKTYSINVDLPPMQVGGLHYAFLEYLMPHPNPFIFLGKSERQEGLQLLGQFHVASSRISDDFHLDLSSFDQTGKWSERFRRFQHNLPMVRNYVSDHVLEQWQKWADWSLEGLTRNISWLTHEKMAIIHGDVANHNFLRKITGELCLIDFDLISIAPPVIDYLQYANRILPYVSKPDEIWEYPELAPYKRNPAFLYALAFPADIFREWNRLAKEQKEARQPQLHAIWKMTVEQFINRMHFNRHLEQLILSLK</sequence>
<reference evidence="3 4" key="1">
    <citation type="submission" date="2018-08" db="EMBL/GenBank/DDBJ databases">
        <title>Bacillus chawlae sp. nov., Bacillus glennii sp. nov., and Bacillus saganii sp. nov. Isolated from the Vehicle Assembly Building at Kennedy Space Center where the Viking Spacecraft were Assembled.</title>
        <authorList>
            <person name="Seuylemezian A."/>
            <person name="Vaishampayan P."/>
        </authorList>
    </citation>
    <scope>NUCLEOTIDE SEQUENCE [LARGE SCALE GENOMIC DNA]</scope>
    <source>
        <strain evidence="3 4">V47-23a</strain>
    </source>
</reference>
<organism evidence="3 4">
    <name type="scientific">Peribacillus saganii</name>
    <dbReference type="NCBI Taxonomy" id="2303992"/>
    <lineage>
        <taxon>Bacteria</taxon>
        <taxon>Bacillati</taxon>
        <taxon>Bacillota</taxon>
        <taxon>Bacilli</taxon>
        <taxon>Bacillales</taxon>
        <taxon>Bacillaceae</taxon>
        <taxon>Peribacillus</taxon>
    </lineage>
</organism>
<accession>A0A372LTS1</accession>
<dbReference type="InterPro" id="IPR002575">
    <property type="entry name" value="Aminoglycoside_PTrfase"/>
</dbReference>
<evidence type="ECO:0000313" key="4">
    <source>
        <dbReference type="Proteomes" id="UP000264541"/>
    </source>
</evidence>
<dbReference type="Proteomes" id="UP000264541">
    <property type="component" value="Unassembled WGS sequence"/>
</dbReference>
<dbReference type="Pfam" id="PF01636">
    <property type="entry name" value="APH"/>
    <property type="match status" value="1"/>
</dbReference>
<evidence type="ECO:0000313" key="3">
    <source>
        <dbReference type="EMBL" id="RFU71601.1"/>
    </source>
</evidence>
<feature type="region of interest" description="Disordered" evidence="1">
    <location>
        <begin position="1"/>
        <end position="23"/>
    </location>
</feature>
<protein>
    <recommendedName>
        <fullName evidence="2">Aminoglycoside phosphotransferase domain-containing protein</fullName>
    </recommendedName>
</protein>
<proteinExistence type="predicted"/>
<gene>
    <name evidence="3" type="ORF">D0469_00365</name>
</gene>
<name>A0A372LTS1_9BACI</name>
<evidence type="ECO:0000256" key="1">
    <source>
        <dbReference type="SAM" id="MobiDB-lite"/>
    </source>
</evidence>
<comment type="caution">
    <text evidence="3">The sequence shown here is derived from an EMBL/GenBank/DDBJ whole genome shotgun (WGS) entry which is preliminary data.</text>
</comment>
<feature type="compositionally biased region" description="Polar residues" evidence="1">
    <location>
        <begin position="1"/>
        <end position="17"/>
    </location>
</feature>
<keyword evidence="4" id="KW-1185">Reference proteome</keyword>
<evidence type="ECO:0000259" key="2">
    <source>
        <dbReference type="Pfam" id="PF01636"/>
    </source>
</evidence>
<feature type="domain" description="Aminoglycoside phosphotransferase" evidence="2">
    <location>
        <begin position="203"/>
        <end position="330"/>
    </location>
</feature>
<dbReference type="SUPFAM" id="SSF56112">
    <property type="entry name" value="Protein kinase-like (PK-like)"/>
    <property type="match status" value="1"/>
</dbReference>
<dbReference type="AlphaFoldDB" id="A0A372LTS1"/>
<dbReference type="InterPro" id="IPR011009">
    <property type="entry name" value="Kinase-like_dom_sf"/>
</dbReference>
<dbReference type="Gene3D" id="3.90.1200.10">
    <property type="match status" value="1"/>
</dbReference>
<dbReference type="EMBL" id="QVTE01000001">
    <property type="protein sequence ID" value="RFU71601.1"/>
    <property type="molecule type" value="Genomic_DNA"/>
</dbReference>